<evidence type="ECO:0000256" key="2">
    <source>
        <dbReference type="SAM" id="Phobius"/>
    </source>
</evidence>
<keyword evidence="2" id="KW-0472">Membrane</keyword>
<dbReference type="RefSeq" id="WP_091273495.1">
    <property type="nucleotide sequence ID" value="NZ_FAOZ01000004.1"/>
</dbReference>
<feature type="transmembrane region" description="Helical" evidence="2">
    <location>
        <begin position="79"/>
        <end position="100"/>
    </location>
</feature>
<sequence>MADYLRAHRLASTAGLAALLALAGWSFASTTLPIPQLLSGGSQPVLFQLLLTTLAAPVVVAAFPEETLRLEAASRRRLWVYDVVTLVAVLGPVLLVSAVAPLLGDGTHTDELARNTALFVGLALGVHAAFGQTAAVVVPCVYFLAIATAGGLPYGGYRSWAFPAADATPSNSAAAAVVLLVGLLVFAVRQRRPARPRSGRARVPITPSGTSAVGAGSIQSSG</sequence>
<name>A0A0S4QI23_9ACTN</name>
<keyword evidence="4" id="KW-1185">Reference proteome</keyword>
<evidence type="ECO:0000256" key="1">
    <source>
        <dbReference type="SAM" id="MobiDB-lite"/>
    </source>
</evidence>
<dbReference type="AlphaFoldDB" id="A0A0S4QI23"/>
<protein>
    <submittedName>
        <fullName evidence="3">Uncharacterized protein</fullName>
    </submittedName>
</protein>
<dbReference type="Proteomes" id="UP000198802">
    <property type="component" value="Unassembled WGS sequence"/>
</dbReference>
<feature type="compositionally biased region" description="Polar residues" evidence="1">
    <location>
        <begin position="207"/>
        <end position="222"/>
    </location>
</feature>
<evidence type="ECO:0000313" key="4">
    <source>
        <dbReference type="Proteomes" id="UP000198802"/>
    </source>
</evidence>
<evidence type="ECO:0000313" key="3">
    <source>
        <dbReference type="EMBL" id="CUU55259.1"/>
    </source>
</evidence>
<keyword evidence="2" id="KW-1133">Transmembrane helix</keyword>
<feature type="transmembrane region" description="Helical" evidence="2">
    <location>
        <begin position="112"/>
        <end position="130"/>
    </location>
</feature>
<feature type="transmembrane region" description="Helical" evidence="2">
    <location>
        <begin position="169"/>
        <end position="188"/>
    </location>
</feature>
<gene>
    <name evidence="3" type="ORF">Ga0074812_104340</name>
</gene>
<feature type="transmembrane region" description="Helical" evidence="2">
    <location>
        <begin position="137"/>
        <end position="157"/>
    </location>
</feature>
<dbReference type="EMBL" id="FAOZ01000004">
    <property type="protein sequence ID" value="CUU55259.1"/>
    <property type="molecule type" value="Genomic_DNA"/>
</dbReference>
<feature type="transmembrane region" description="Helical" evidence="2">
    <location>
        <begin position="44"/>
        <end position="63"/>
    </location>
</feature>
<organism evidence="3 4">
    <name type="scientific">Parafrankia irregularis</name>
    <dbReference type="NCBI Taxonomy" id="795642"/>
    <lineage>
        <taxon>Bacteria</taxon>
        <taxon>Bacillati</taxon>
        <taxon>Actinomycetota</taxon>
        <taxon>Actinomycetes</taxon>
        <taxon>Frankiales</taxon>
        <taxon>Frankiaceae</taxon>
        <taxon>Parafrankia</taxon>
    </lineage>
</organism>
<accession>A0A0S4QI23</accession>
<proteinExistence type="predicted"/>
<feature type="region of interest" description="Disordered" evidence="1">
    <location>
        <begin position="197"/>
        <end position="222"/>
    </location>
</feature>
<reference evidence="4" key="1">
    <citation type="submission" date="2015-11" db="EMBL/GenBank/DDBJ databases">
        <authorList>
            <person name="Varghese N."/>
        </authorList>
    </citation>
    <scope>NUCLEOTIDE SEQUENCE [LARGE SCALE GENOMIC DNA]</scope>
    <source>
        <strain evidence="4">DSM 45899</strain>
    </source>
</reference>
<keyword evidence="2" id="KW-0812">Transmembrane</keyword>